<reference evidence="2" key="1">
    <citation type="submission" date="2023-04" db="EMBL/GenBank/DDBJ databases">
        <title>Phytophthora lilii NBRC 32176.</title>
        <authorList>
            <person name="Ichikawa N."/>
            <person name="Sato H."/>
            <person name="Tonouchi N."/>
        </authorList>
    </citation>
    <scope>NUCLEOTIDE SEQUENCE</scope>
    <source>
        <strain evidence="2">NBRC 32176</strain>
    </source>
</reference>
<evidence type="ECO:0000256" key="1">
    <source>
        <dbReference type="SAM" id="MobiDB-lite"/>
    </source>
</evidence>
<accession>A0A9W6TJW8</accession>
<evidence type="ECO:0000313" key="2">
    <source>
        <dbReference type="EMBL" id="GMF14109.1"/>
    </source>
</evidence>
<dbReference type="EMBL" id="BSXW01000182">
    <property type="protein sequence ID" value="GMF14109.1"/>
    <property type="molecule type" value="Genomic_DNA"/>
</dbReference>
<dbReference type="AlphaFoldDB" id="A0A9W6TJW8"/>
<protein>
    <submittedName>
        <fullName evidence="2">Unnamed protein product</fullName>
    </submittedName>
</protein>
<dbReference type="OrthoDB" id="379794at2759"/>
<proteinExistence type="predicted"/>
<dbReference type="Proteomes" id="UP001165083">
    <property type="component" value="Unassembled WGS sequence"/>
</dbReference>
<organism evidence="2 3">
    <name type="scientific">Phytophthora lilii</name>
    <dbReference type="NCBI Taxonomy" id="2077276"/>
    <lineage>
        <taxon>Eukaryota</taxon>
        <taxon>Sar</taxon>
        <taxon>Stramenopiles</taxon>
        <taxon>Oomycota</taxon>
        <taxon>Peronosporomycetes</taxon>
        <taxon>Peronosporales</taxon>
        <taxon>Peronosporaceae</taxon>
        <taxon>Phytophthora</taxon>
    </lineage>
</organism>
<comment type="caution">
    <text evidence="2">The sequence shown here is derived from an EMBL/GenBank/DDBJ whole genome shotgun (WGS) entry which is preliminary data.</text>
</comment>
<feature type="compositionally biased region" description="Basic and acidic residues" evidence="1">
    <location>
        <begin position="73"/>
        <end position="100"/>
    </location>
</feature>
<feature type="region of interest" description="Disordered" evidence="1">
    <location>
        <begin position="46"/>
        <end position="100"/>
    </location>
</feature>
<keyword evidence="3" id="KW-1185">Reference proteome</keyword>
<evidence type="ECO:0000313" key="3">
    <source>
        <dbReference type="Proteomes" id="UP001165083"/>
    </source>
</evidence>
<gene>
    <name evidence="2" type="ORF">Plil01_000451500</name>
</gene>
<name>A0A9W6TJW8_9STRA</name>
<sequence>MDFEAVAAKCRSAAFRESLTASPVWTQAAEAIQACSEQLQTDIRSASALENAGDDKKDGADDQDDDGLGYTFRVDRKNPTAESLRDDFSPPKPEVHDMGRVSENIGVVTSVFRFLRNACAASTDNQDDCQEAGLLKKVRKSG</sequence>